<accession>A0A0A9YY51</accession>
<dbReference type="EMBL" id="GBHO01005647">
    <property type="protein sequence ID" value="JAG37957.1"/>
    <property type="molecule type" value="Transcribed_RNA"/>
</dbReference>
<protein>
    <submittedName>
        <fullName evidence="2">Retroviral-like aspartic protease 1</fullName>
    </submittedName>
</protein>
<name>A0A0A9YY51_LYGHE</name>
<dbReference type="GO" id="GO:0006508">
    <property type="term" value="P:proteolysis"/>
    <property type="evidence" value="ECO:0007669"/>
    <property type="project" value="UniProtKB-KW"/>
</dbReference>
<keyword evidence="2" id="KW-0645">Protease</keyword>
<reference evidence="2" key="2">
    <citation type="submission" date="2014-07" db="EMBL/GenBank/DDBJ databases">
        <authorList>
            <person name="Hull J."/>
        </authorList>
    </citation>
    <scope>NUCLEOTIDE SEQUENCE</scope>
</reference>
<dbReference type="AlphaFoldDB" id="A0A0A9YY51"/>
<reference evidence="2" key="1">
    <citation type="journal article" date="2014" name="PLoS ONE">
        <title>Transcriptome-Based Identification of ABC Transporters in the Western Tarnished Plant Bug Lygus hesperus.</title>
        <authorList>
            <person name="Hull J.J."/>
            <person name="Chaney K."/>
            <person name="Geib S.M."/>
            <person name="Fabrick J.A."/>
            <person name="Brent C.S."/>
            <person name="Walsh D."/>
            <person name="Lavine L.C."/>
        </authorList>
    </citation>
    <scope>NUCLEOTIDE SEQUENCE</scope>
</reference>
<feature type="compositionally biased region" description="Basic and acidic residues" evidence="1">
    <location>
        <begin position="16"/>
        <end position="36"/>
    </location>
</feature>
<dbReference type="InterPro" id="IPR001969">
    <property type="entry name" value="Aspartic_peptidase_AS"/>
</dbReference>
<feature type="region of interest" description="Disordered" evidence="1">
    <location>
        <begin position="1"/>
        <end position="36"/>
    </location>
</feature>
<organism evidence="2">
    <name type="scientific">Lygus hesperus</name>
    <name type="common">Western plant bug</name>
    <dbReference type="NCBI Taxonomy" id="30085"/>
    <lineage>
        <taxon>Eukaryota</taxon>
        <taxon>Metazoa</taxon>
        <taxon>Ecdysozoa</taxon>
        <taxon>Arthropoda</taxon>
        <taxon>Hexapoda</taxon>
        <taxon>Insecta</taxon>
        <taxon>Pterygota</taxon>
        <taxon>Neoptera</taxon>
        <taxon>Paraneoptera</taxon>
        <taxon>Hemiptera</taxon>
        <taxon>Heteroptera</taxon>
        <taxon>Panheteroptera</taxon>
        <taxon>Cimicomorpha</taxon>
        <taxon>Miridae</taxon>
        <taxon>Mirini</taxon>
        <taxon>Lygus</taxon>
    </lineage>
</organism>
<dbReference type="SUPFAM" id="SSF50630">
    <property type="entry name" value="Acid proteases"/>
    <property type="match status" value="1"/>
</dbReference>
<evidence type="ECO:0000313" key="2">
    <source>
        <dbReference type="EMBL" id="JAG37957.1"/>
    </source>
</evidence>
<dbReference type="GO" id="GO:0004190">
    <property type="term" value="F:aspartic-type endopeptidase activity"/>
    <property type="evidence" value="ECO:0007669"/>
    <property type="project" value="InterPro"/>
</dbReference>
<proteinExistence type="predicted"/>
<sequence>MRERTAHKTSGNTENKASETDMKNENILQEKRKEPEQEARVNLGGVPLFSVIGRVGSSKGEIIVDTGSQITLIDPSACEGTLEPLNIAIVGMGSQPVQSLGATKVEVALEGCCPFQVEAAVCALSGGALMLLGCDVLSERGAVLDVQKKSVKLSREPNGVQAPREGEIAPKSIYNPEVKINSVYAVLKEEVVIPPGSAAILPLEARTSSGVTPITKTVPRLETLNKY</sequence>
<evidence type="ECO:0000256" key="1">
    <source>
        <dbReference type="SAM" id="MobiDB-lite"/>
    </source>
</evidence>
<gene>
    <name evidence="2" type="primary">Asprv1_2</name>
    <name evidence="2" type="ORF">CM83_9349</name>
</gene>
<dbReference type="Gene3D" id="2.40.70.10">
    <property type="entry name" value="Acid Proteases"/>
    <property type="match status" value="1"/>
</dbReference>
<dbReference type="PROSITE" id="PS00141">
    <property type="entry name" value="ASP_PROTEASE"/>
    <property type="match status" value="1"/>
</dbReference>
<dbReference type="InterPro" id="IPR021109">
    <property type="entry name" value="Peptidase_aspartic_dom_sf"/>
</dbReference>
<keyword evidence="2" id="KW-0378">Hydrolase</keyword>